<reference evidence="2" key="1">
    <citation type="journal article" date="2020" name="Stud. Mycol.">
        <title>101 Dothideomycetes genomes: a test case for predicting lifestyles and emergence of pathogens.</title>
        <authorList>
            <person name="Haridas S."/>
            <person name="Albert R."/>
            <person name="Binder M."/>
            <person name="Bloem J."/>
            <person name="Labutti K."/>
            <person name="Salamov A."/>
            <person name="Andreopoulos B."/>
            <person name="Baker S."/>
            <person name="Barry K."/>
            <person name="Bills G."/>
            <person name="Bluhm B."/>
            <person name="Cannon C."/>
            <person name="Castanera R."/>
            <person name="Culley D."/>
            <person name="Daum C."/>
            <person name="Ezra D."/>
            <person name="Gonzalez J."/>
            <person name="Henrissat B."/>
            <person name="Kuo A."/>
            <person name="Liang C."/>
            <person name="Lipzen A."/>
            <person name="Lutzoni F."/>
            <person name="Magnuson J."/>
            <person name="Mondo S."/>
            <person name="Nolan M."/>
            <person name="Ohm R."/>
            <person name="Pangilinan J."/>
            <person name="Park H.-J."/>
            <person name="Ramirez L."/>
            <person name="Alfaro M."/>
            <person name="Sun H."/>
            <person name="Tritt A."/>
            <person name="Yoshinaga Y."/>
            <person name="Zwiers L.-H."/>
            <person name="Turgeon B."/>
            <person name="Goodwin S."/>
            <person name="Spatafora J."/>
            <person name="Crous P."/>
            <person name="Grigoriev I."/>
        </authorList>
    </citation>
    <scope>NUCLEOTIDE SEQUENCE</scope>
    <source>
        <strain evidence="2">CBS 627.86</strain>
    </source>
</reference>
<name>A0A6A5Z977_9PLEO</name>
<accession>A0A6A5Z977</accession>
<protein>
    <submittedName>
        <fullName evidence="2">Uncharacterized protein</fullName>
    </submittedName>
</protein>
<gene>
    <name evidence="2" type="ORF">BDV96DRAFT_645426</name>
</gene>
<dbReference type="AlphaFoldDB" id="A0A6A5Z977"/>
<proteinExistence type="predicted"/>
<evidence type="ECO:0000313" key="2">
    <source>
        <dbReference type="EMBL" id="KAF2116079.1"/>
    </source>
</evidence>
<dbReference type="Proteomes" id="UP000799770">
    <property type="component" value="Unassembled WGS sequence"/>
</dbReference>
<evidence type="ECO:0000313" key="3">
    <source>
        <dbReference type="Proteomes" id="UP000799770"/>
    </source>
</evidence>
<organism evidence="2 3">
    <name type="scientific">Lophiotrema nucula</name>
    <dbReference type="NCBI Taxonomy" id="690887"/>
    <lineage>
        <taxon>Eukaryota</taxon>
        <taxon>Fungi</taxon>
        <taxon>Dikarya</taxon>
        <taxon>Ascomycota</taxon>
        <taxon>Pezizomycotina</taxon>
        <taxon>Dothideomycetes</taxon>
        <taxon>Pleosporomycetidae</taxon>
        <taxon>Pleosporales</taxon>
        <taxon>Lophiotremataceae</taxon>
        <taxon>Lophiotrema</taxon>
    </lineage>
</organism>
<keyword evidence="3" id="KW-1185">Reference proteome</keyword>
<feature type="region of interest" description="Disordered" evidence="1">
    <location>
        <begin position="41"/>
        <end position="85"/>
    </location>
</feature>
<evidence type="ECO:0000256" key="1">
    <source>
        <dbReference type="SAM" id="MobiDB-lite"/>
    </source>
</evidence>
<sequence>MSPPYKSKQDFWSQELRTHHHDDPLECNICYETIKPAPSSAKQLFEVKSDNANDSTNSTREDNASTATQQPHEDKDETENTIEDINITRNIEASTSTLDSSEEHIAVIITQ</sequence>
<dbReference type="EMBL" id="ML977321">
    <property type="protein sequence ID" value="KAF2116079.1"/>
    <property type="molecule type" value="Genomic_DNA"/>
</dbReference>
<feature type="compositionally biased region" description="Polar residues" evidence="1">
    <location>
        <begin position="52"/>
        <end position="70"/>
    </location>
</feature>